<dbReference type="KEGG" id="gps:C427_2920"/>
<dbReference type="InterPro" id="IPR036249">
    <property type="entry name" value="Thioredoxin-like_sf"/>
</dbReference>
<evidence type="ECO:0000313" key="2">
    <source>
        <dbReference type="Proteomes" id="UP000011864"/>
    </source>
</evidence>
<dbReference type="eggNOG" id="ENOG5033ARA">
    <property type="taxonomic scope" value="Bacteria"/>
</dbReference>
<dbReference type="PATRIC" id="fig|1129794.4.peg.2904"/>
<organism evidence="1 2">
    <name type="scientific">Paraglaciecola psychrophila 170</name>
    <dbReference type="NCBI Taxonomy" id="1129794"/>
    <lineage>
        <taxon>Bacteria</taxon>
        <taxon>Pseudomonadati</taxon>
        <taxon>Pseudomonadota</taxon>
        <taxon>Gammaproteobacteria</taxon>
        <taxon>Alteromonadales</taxon>
        <taxon>Alteromonadaceae</taxon>
        <taxon>Paraglaciecola</taxon>
    </lineage>
</organism>
<dbReference type="Pfam" id="PF05768">
    <property type="entry name" value="Glrx-like"/>
    <property type="match status" value="1"/>
</dbReference>
<dbReference type="InterPro" id="IPR008554">
    <property type="entry name" value="Glutaredoxin-like"/>
</dbReference>
<dbReference type="SUPFAM" id="SSF52833">
    <property type="entry name" value="Thioredoxin-like"/>
    <property type="match status" value="1"/>
</dbReference>
<protein>
    <submittedName>
        <fullName evidence="1">Glutaredoxin 2</fullName>
    </submittedName>
</protein>
<dbReference type="STRING" id="1129794.C427_2920"/>
<gene>
    <name evidence="1" type="ORF">C427_2920</name>
</gene>
<dbReference type="AlphaFoldDB" id="K7ALV1"/>
<sequence>MVLILYTGQGCSLCEQAESLLEKVDKSAASIVKKVDVRASSDLYHLYGARIPVLYREDIQSELPWPFDSFQLGEFLR</sequence>
<dbReference type="OrthoDB" id="8537427at2"/>
<name>K7ALV1_9ALTE</name>
<accession>K7ALV1</accession>
<proteinExistence type="predicted"/>
<evidence type="ECO:0000313" key="1">
    <source>
        <dbReference type="EMBL" id="AGH45029.1"/>
    </source>
</evidence>
<reference evidence="1 2" key="1">
    <citation type="journal article" date="2013" name="Genome Announc.">
        <title>Complete Genome Sequence of Glaciecola psychrophila Strain 170T.</title>
        <authorList>
            <person name="Yin J."/>
            <person name="Chen J."/>
            <person name="Liu G."/>
            <person name="Yu Y."/>
            <person name="Song L."/>
            <person name="Wang X."/>
            <person name="Qu X."/>
        </authorList>
    </citation>
    <scope>NUCLEOTIDE SEQUENCE [LARGE SCALE GENOMIC DNA]</scope>
    <source>
        <strain evidence="1 2">170</strain>
    </source>
</reference>
<dbReference type="RefSeq" id="WP_007635646.1">
    <property type="nucleotide sequence ID" value="NC_020514.1"/>
</dbReference>
<dbReference type="Gene3D" id="3.40.30.10">
    <property type="entry name" value="Glutaredoxin"/>
    <property type="match status" value="1"/>
</dbReference>
<dbReference type="HOGENOM" id="CLU_125054_4_2_6"/>
<dbReference type="EMBL" id="CP003837">
    <property type="protein sequence ID" value="AGH45029.1"/>
    <property type="molecule type" value="Genomic_DNA"/>
</dbReference>
<keyword evidence="2" id="KW-1185">Reference proteome</keyword>
<dbReference type="Proteomes" id="UP000011864">
    <property type="component" value="Chromosome"/>
</dbReference>